<evidence type="ECO:0000313" key="2">
    <source>
        <dbReference type="Proteomes" id="UP000674938"/>
    </source>
</evidence>
<dbReference type="NCBIfam" id="TIGR01784">
    <property type="entry name" value="T_den_put_tspse"/>
    <property type="match status" value="1"/>
</dbReference>
<dbReference type="Pfam" id="PF12784">
    <property type="entry name" value="PDDEXK_2"/>
    <property type="match status" value="1"/>
</dbReference>
<proteinExistence type="predicted"/>
<reference evidence="1" key="1">
    <citation type="submission" date="2020-12" db="EMBL/GenBank/DDBJ databases">
        <title>Vagococcus allomyrinae sp. nov. and Enterococcus lavae sp. nov., isolated from the larvae of Allomyrina dichotoma.</title>
        <authorList>
            <person name="Lee S.D."/>
        </authorList>
    </citation>
    <scope>NUCLEOTIDE SEQUENCE</scope>
    <source>
        <strain evidence="1">BWB3-3</strain>
    </source>
</reference>
<dbReference type="PANTHER" id="PTHR41317:SF1">
    <property type="entry name" value="PD-(D_E)XK NUCLEASE FAMILY TRANSPOSASE"/>
    <property type="match status" value="1"/>
</dbReference>
<organism evidence="1 2">
    <name type="scientific">Vagococcus allomyrinae</name>
    <dbReference type="NCBI Taxonomy" id="2794353"/>
    <lineage>
        <taxon>Bacteria</taxon>
        <taxon>Bacillati</taxon>
        <taxon>Bacillota</taxon>
        <taxon>Bacilli</taxon>
        <taxon>Lactobacillales</taxon>
        <taxon>Enterococcaceae</taxon>
        <taxon>Vagococcus</taxon>
    </lineage>
</organism>
<dbReference type="RefSeq" id="WP_209526698.1">
    <property type="nucleotide sequence ID" value="NZ_JAEEGA010000005.1"/>
</dbReference>
<gene>
    <name evidence="1" type="ORF">I6N95_08570</name>
</gene>
<name>A0A940SUQ4_9ENTE</name>
<dbReference type="InterPro" id="IPR010106">
    <property type="entry name" value="RpnA"/>
</dbReference>
<dbReference type="EMBL" id="JAEEGA010000005">
    <property type="protein sequence ID" value="MBP1041054.1"/>
    <property type="molecule type" value="Genomic_DNA"/>
</dbReference>
<comment type="caution">
    <text evidence="1">The sequence shown here is derived from an EMBL/GenBank/DDBJ whole genome shotgun (WGS) entry which is preliminary data.</text>
</comment>
<dbReference type="Proteomes" id="UP000674938">
    <property type="component" value="Unassembled WGS sequence"/>
</dbReference>
<accession>A0A940SUQ4</accession>
<evidence type="ECO:0000313" key="1">
    <source>
        <dbReference type="EMBL" id="MBP1041054.1"/>
    </source>
</evidence>
<keyword evidence="2" id="KW-1185">Reference proteome</keyword>
<dbReference type="AlphaFoldDB" id="A0A940SUQ4"/>
<sequence>MVRKNESLLTNDLVFKKVFTSKENRHLLKKLIETILNMEFESVVPQETYHIDTYKMSTEHEKLMKTEVDILATTKSGEKVTIELQLQNHHFFVERTVYYAIEAYRSNYGNREMIEMESDNLYSALRKTYGINIVDFHLFHPNSQAIRTFELKDRQNHESLETALNVSLFSVTYFSLKNKNIEVGSDAYNLQQLIETGEVNSQASAFMQ</sequence>
<dbReference type="PANTHER" id="PTHR41317">
    <property type="entry name" value="PD-(D_E)XK NUCLEASE FAMILY TRANSPOSASE"/>
    <property type="match status" value="1"/>
</dbReference>
<protein>
    <submittedName>
        <fullName evidence="1">Rpn family recombination-promoting nuclease/putative transposase</fullName>
    </submittedName>
</protein>